<sequence length="64" mass="7534">MSSSLVNGFATRKSKVVRNSKGEKLQQTFVCFKEGFKEEHDLTFENRKRDAKRWETIKIARFGH</sequence>
<dbReference type="EMBL" id="QJKJ01009525">
    <property type="protein sequence ID" value="RDX76384.1"/>
    <property type="molecule type" value="Genomic_DNA"/>
</dbReference>
<keyword evidence="3" id="KW-1185">Reference proteome</keyword>
<feature type="non-terminal residue" evidence="2">
    <location>
        <position position="1"/>
    </location>
</feature>
<organism evidence="2 3">
    <name type="scientific">Mucuna pruriens</name>
    <name type="common">Velvet bean</name>
    <name type="synonym">Dolichos pruriens</name>
    <dbReference type="NCBI Taxonomy" id="157652"/>
    <lineage>
        <taxon>Eukaryota</taxon>
        <taxon>Viridiplantae</taxon>
        <taxon>Streptophyta</taxon>
        <taxon>Embryophyta</taxon>
        <taxon>Tracheophyta</taxon>
        <taxon>Spermatophyta</taxon>
        <taxon>Magnoliopsida</taxon>
        <taxon>eudicotyledons</taxon>
        <taxon>Gunneridae</taxon>
        <taxon>Pentapetalae</taxon>
        <taxon>rosids</taxon>
        <taxon>fabids</taxon>
        <taxon>Fabales</taxon>
        <taxon>Fabaceae</taxon>
        <taxon>Papilionoideae</taxon>
        <taxon>50 kb inversion clade</taxon>
        <taxon>NPAAA clade</taxon>
        <taxon>indigoferoid/millettioid clade</taxon>
        <taxon>Phaseoleae</taxon>
        <taxon>Mucuna</taxon>
    </lineage>
</organism>
<proteinExistence type="predicted"/>
<evidence type="ECO:0000313" key="3">
    <source>
        <dbReference type="Proteomes" id="UP000257109"/>
    </source>
</evidence>
<evidence type="ECO:0000313" key="2">
    <source>
        <dbReference type="EMBL" id="RDX76384.1"/>
    </source>
</evidence>
<dbReference type="AlphaFoldDB" id="A0A371FDK8"/>
<accession>A0A371FDK8</accession>
<dbReference type="Pfam" id="PF03101">
    <property type="entry name" value="FAR1"/>
    <property type="match status" value="1"/>
</dbReference>
<evidence type="ECO:0000259" key="1">
    <source>
        <dbReference type="Pfam" id="PF03101"/>
    </source>
</evidence>
<gene>
    <name evidence="2" type="ORF">CR513_43633</name>
</gene>
<protein>
    <recommendedName>
        <fullName evidence="1">FAR1 domain-containing protein</fullName>
    </recommendedName>
</protein>
<dbReference type="InterPro" id="IPR004330">
    <property type="entry name" value="FAR1_DNA_bnd_dom"/>
</dbReference>
<comment type="caution">
    <text evidence="2">The sequence shown here is derived from an EMBL/GenBank/DDBJ whole genome shotgun (WGS) entry which is preliminary data.</text>
</comment>
<dbReference type="OrthoDB" id="1436301at2759"/>
<dbReference type="Proteomes" id="UP000257109">
    <property type="component" value="Unassembled WGS sequence"/>
</dbReference>
<feature type="domain" description="FAR1" evidence="1">
    <location>
        <begin position="7"/>
        <end position="53"/>
    </location>
</feature>
<name>A0A371FDK8_MUCPR</name>
<reference evidence="2" key="1">
    <citation type="submission" date="2018-05" db="EMBL/GenBank/DDBJ databases">
        <title>Draft genome of Mucuna pruriens seed.</title>
        <authorList>
            <person name="Nnadi N.E."/>
            <person name="Vos R."/>
            <person name="Hasami M.H."/>
            <person name="Devisetty U.K."/>
            <person name="Aguiy J.C."/>
        </authorList>
    </citation>
    <scope>NUCLEOTIDE SEQUENCE [LARGE SCALE GENOMIC DNA]</scope>
    <source>
        <strain evidence="2">JCA_2017</strain>
    </source>
</reference>